<comment type="caution">
    <text evidence="6">Lacks conserved residue(s) required for the propagation of feature annotation.</text>
</comment>
<name>A0A9X6NHC1_HYPEX</name>
<dbReference type="PANTHER" id="PTHR10127">
    <property type="entry name" value="DISCOIDIN, CUB, EGF, LAMININ , AND ZINC METALLOPROTEASE DOMAIN CONTAINING"/>
    <property type="match status" value="1"/>
</dbReference>
<feature type="compositionally biased region" description="Basic residues" evidence="8">
    <location>
        <begin position="263"/>
        <end position="275"/>
    </location>
</feature>
<evidence type="ECO:0000256" key="2">
    <source>
        <dbReference type="ARBA" id="ARBA00022723"/>
    </source>
</evidence>
<evidence type="ECO:0000256" key="5">
    <source>
        <dbReference type="ARBA" id="ARBA00023049"/>
    </source>
</evidence>
<dbReference type="InterPro" id="IPR006026">
    <property type="entry name" value="Peptidase_Metallo"/>
</dbReference>
<comment type="caution">
    <text evidence="11">The sequence shown here is derived from an EMBL/GenBank/DDBJ whole genome shotgun (WGS) entry which is preliminary data.</text>
</comment>
<feature type="transmembrane region" description="Helical" evidence="9">
    <location>
        <begin position="6"/>
        <end position="23"/>
    </location>
</feature>
<dbReference type="PANTHER" id="PTHR10127:SF780">
    <property type="entry name" value="METALLOENDOPEPTIDASE"/>
    <property type="match status" value="1"/>
</dbReference>
<evidence type="ECO:0000256" key="3">
    <source>
        <dbReference type="ARBA" id="ARBA00022801"/>
    </source>
</evidence>
<keyword evidence="9" id="KW-0472">Membrane</keyword>
<dbReference type="Pfam" id="PF01400">
    <property type="entry name" value="Astacin"/>
    <property type="match status" value="1"/>
</dbReference>
<evidence type="ECO:0000256" key="7">
    <source>
        <dbReference type="RuleBase" id="RU361183"/>
    </source>
</evidence>
<evidence type="ECO:0000256" key="4">
    <source>
        <dbReference type="ARBA" id="ARBA00022833"/>
    </source>
</evidence>
<sequence>MDKSVVWIVAVWMAVPIVMVATLETGEQHKSLFEGDILGVDVDVDEASFQANLAHNAETDSRKLWPNGQVPVVFNGGAFTSSQQAMINQAMRDISQKTCITFVQRSRERDYLLFRNDNDGCSSYVGRNGDGQPQVVQLANDCFDAIGVSQHEIMHALGFHHEQTRMDRDDYVQILKNNISPDNFRVNFAKYNGNTQRLPYDYNSIMHYGYNYFAVRRGSPTIRVKKQGAKIGNRAVMSPMDVQRINMLYNCQNRGTGGPAPSRGKKPSRRRPQQRRRLEPNWFSDASSFFSQVNGDEESPLGDQPSSGMMNDGGSRPRSCPADSPNKMRNDFCQSDDDCLDSGLGEQCCPNCVGTTCNAFCN</sequence>
<evidence type="ECO:0000313" key="11">
    <source>
        <dbReference type="EMBL" id="OWA50651.1"/>
    </source>
</evidence>
<dbReference type="SUPFAM" id="SSF55486">
    <property type="entry name" value="Metalloproteases ('zincins'), catalytic domain"/>
    <property type="match status" value="1"/>
</dbReference>
<dbReference type="GO" id="GO:0008270">
    <property type="term" value="F:zinc ion binding"/>
    <property type="evidence" value="ECO:0007669"/>
    <property type="project" value="UniProtKB-UniRule"/>
</dbReference>
<feature type="active site" evidence="6">
    <location>
        <position position="152"/>
    </location>
</feature>
<keyword evidence="4 6" id="KW-0862">Zinc</keyword>
<accession>A0A9X6NHC1</accession>
<keyword evidence="12" id="KW-1185">Reference proteome</keyword>
<dbReference type="SMART" id="SM00235">
    <property type="entry name" value="ZnMc"/>
    <property type="match status" value="1"/>
</dbReference>
<dbReference type="InterPro" id="IPR024079">
    <property type="entry name" value="MetalloPept_cat_dom_sf"/>
</dbReference>
<keyword evidence="2 6" id="KW-0479">Metal-binding</keyword>
<dbReference type="EC" id="3.4.24.-" evidence="7"/>
<feature type="binding site" evidence="6">
    <location>
        <position position="151"/>
    </location>
    <ligand>
        <name>Zn(2+)</name>
        <dbReference type="ChEBI" id="CHEBI:29105"/>
        <note>catalytic</note>
    </ligand>
</feature>
<protein>
    <recommendedName>
        <fullName evidence="7">Metalloendopeptidase</fullName>
        <ecNumber evidence="7">3.4.24.-</ecNumber>
    </recommendedName>
</protein>
<dbReference type="OrthoDB" id="291007at2759"/>
<dbReference type="CDD" id="cd04280">
    <property type="entry name" value="ZnMc_astacin_like"/>
    <property type="match status" value="1"/>
</dbReference>
<feature type="compositionally biased region" description="Polar residues" evidence="8">
    <location>
        <begin position="284"/>
        <end position="294"/>
    </location>
</feature>
<reference evidence="12" key="1">
    <citation type="submission" date="2017-01" db="EMBL/GenBank/DDBJ databases">
        <title>Comparative genomics of anhydrobiosis in the tardigrade Hypsibius dujardini.</title>
        <authorList>
            <person name="Yoshida Y."/>
            <person name="Koutsovoulos G."/>
            <person name="Laetsch D."/>
            <person name="Stevens L."/>
            <person name="Kumar S."/>
            <person name="Horikawa D."/>
            <person name="Ishino K."/>
            <person name="Komine S."/>
            <person name="Tomita M."/>
            <person name="Blaxter M."/>
            <person name="Arakawa K."/>
        </authorList>
    </citation>
    <scope>NUCLEOTIDE SEQUENCE [LARGE SCALE GENOMIC DNA]</scope>
    <source>
        <strain evidence="12">Z151</strain>
    </source>
</reference>
<proteinExistence type="predicted"/>
<evidence type="ECO:0000256" key="8">
    <source>
        <dbReference type="SAM" id="MobiDB-lite"/>
    </source>
</evidence>
<feature type="domain" description="Peptidase M12A" evidence="10">
    <location>
        <begin position="56"/>
        <end position="252"/>
    </location>
</feature>
<feature type="binding site" evidence="6">
    <location>
        <position position="161"/>
    </location>
    <ligand>
        <name>Zn(2+)</name>
        <dbReference type="ChEBI" id="CHEBI:29105"/>
        <note>catalytic</note>
    </ligand>
</feature>
<comment type="cofactor">
    <cofactor evidence="6 7">
        <name>Zn(2+)</name>
        <dbReference type="ChEBI" id="CHEBI:29105"/>
    </cofactor>
    <text evidence="6 7">Binds 1 zinc ion per subunit.</text>
</comment>
<dbReference type="Gene3D" id="3.40.390.10">
    <property type="entry name" value="Collagenase (Catalytic Domain)"/>
    <property type="match status" value="1"/>
</dbReference>
<evidence type="ECO:0000313" key="12">
    <source>
        <dbReference type="Proteomes" id="UP000192578"/>
    </source>
</evidence>
<dbReference type="EMBL" id="MTYJ01000198">
    <property type="protein sequence ID" value="OWA50651.1"/>
    <property type="molecule type" value="Genomic_DNA"/>
</dbReference>
<evidence type="ECO:0000256" key="1">
    <source>
        <dbReference type="ARBA" id="ARBA00022670"/>
    </source>
</evidence>
<keyword evidence="9" id="KW-0812">Transmembrane</keyword>
<dbReference type="PROSITE" id="PS51864">
    <property type="entry name" value="ASTACIN"/>
    <property type="match status" value="1"/>
</dbReference>
<evidence type="ECO:0000256" key="6">
    <source>
        <dbReference type="PROSITE-ProRule" id="PRU01211"/>
    </source>
</evidence>
<dbReference type="AlphaFoldDB" id="A0A9X6NHC1"/>
<keyword evidence="3 6" id="KW-0378">Hydrolase</keyword>
<keyword evidence="5 6" id="KW-0482">Metalloprotease</keyword>
<dbReference type="InterPro" id="IPR034035">
    <property type="entry name" value="Astacin-like_dom"/>
</dbReference>
<keyword evidence="1 6" id="KW-0645">Protease</keyword>
<dbReference type="PRINTS" id="PR00480">
    <property type="entry name" value="ASTACIN"/>
</dbReference>
<feature type="region of interest" description="Disordered" evidence="8">
    <location>
        <begin position="251"/>
        <end position="323"/>
    </location>
</feature>
<dbReference type="GO" id="GO:0004222">
    <property type="term" value="F:metalloendopeptidase activity"/>
    <property type="evidence" value="ECO:0007669"/>
    <property type="project" value="UniProtKB-UniRule"/>
</dbReference>
<evidence type="ECO:0000256" key="9">
    <source>
        <dbReference type="SAM" id="Phobius"/>
    </source>
</evidence>
<gene>
    <name evidence="11" type="ORF">BV898_15161</name>
</gene>
<evidence type="ECO:0000259" key="10">
    <source>
        <dbReference type="PROSITE" id="PS51864"/>
    </source>
</evidence>
<dbReference type="GO" id="GO:0006508">
    <property type="term" value="P:proteolysis"/>
    <property type="evidence" value="ECO:0007669"/>
    <property type="project" value="UniProtKB-KW"/>
</dbReference>
<feature type="binding site" evidence="6">
    <location>
        <position position="155"/>
    </location>
    <ligand>
        <name>Zn(2+)</name>
        <dbReference type="ChEBI" id="CHEBI:29105"/>
        <note>catalytic</note>
    </ligand>
</feature>
<dbReference type="InterPro" id="IPR001506">
    <property type="entry name" value="Peptidase_M12A"/>
</dbReference>
<keyword evidence="9" id="KW-1133">Transmembrane helix</keyword>
<dbReference type="Proteomes" id="UP000192578">
    <property type="component" value="Unassembled WGS sequence"/>
</dbReference>
<organism evidence="11 12">
    <name type="scientific">Hypsibius exemplaris</name>
    <name type="common">Freshwater tardigrade</name>
    <dbReference type="NCBI Taxonomy" id="2072580"/>
    <lineage>
        <taxon>Eukaryota</taxon>
        <taxon>Metazoa</taxon>
        <taxon>Ecdysozoa</taxon>
        <taxon>Tardigrada</taxon>
        <taxon>Eutardigrada</taxon>
        <taxon>Parachela</taxon>
        <taxon>Hypsibioidea</taxon>
        <taxon>Hypsibiidae</taxon>
        <taxon>Hypsibius</taxon>
    </lineage>
</organism>